<dbReference type="AlphaFoldDB" id="A0A8J6H9P2"/>
<keyword evidence="3" id="KW-1185">Reference proteome</keyword>
<feature type="region of interest" description="Disordered" evidence="1">
    <location>
        <begin position="136"/>
        <end position="180"/>
    </location>
</feature>
<name>A0A8J6H9P2_TENMO</name>
<evidence type="ECO:0000313" key="2">
    <source>
        <dbReference type="EMBL" id="KAH0809987.1"/>
    </source>
</evidence>
<proteinExistence type="predicted"/>
<protein>
    <submittedName>
        <fullName evidence="2">Uncharacterized protein</fullName>
    </submittedName>
</protein>
<gene>
    <name evidence="2" type="ORF">GEV33_012801</name>
</gene>
<organism evidence="2 3">
    <name type="scientific">Tenebrio molitor</name>
    <name type="common">Yellow mealworm beetle</name>
    <dbReference type="NCBI Taxonomy" id="7067"/>
    <lineage>
        <taxon>Eukaryota</taxon>
        <taxon>Metazoa</taxon>
        <taxon>Ecdysozoa</taxon>
        <taxon>Arthropoda</taxon>
        <taxon>Hexapoda</taxon>
        <taxon>Insecta</taxon>
        <taxon>Pterygota</taxon>
        <taxon>Neoptera</taxon>
        <taxon>Endopterygota</taxon>
        <taxon>Coleoptera</taxon>
        <taxon>Polyphaga</taxon>
        <taxon>Cucujiformia</taxon>
        <taxon>Tenebrionidae</taxon>
        <taxon>Tenebrio</taxon>
    </lineage>
</organism>
<feature type="compositionally biased region" description="Polar residues" evidence="1">
    <location>
        <begin position="136"/>
        <end position="150"/>
    </location>
</feature>
<comment type="caution">
    <text evidence="2">The sequence shown here is derived from an EMBL/GenBank/DDBJ whole genome shotgun (WGS) entry which is preliminary data.</text>
</comment>
<sequence length="350" mass="39616">MSVEFARTGDFSRKVAPSGKFSERAFCHPQVKTSGSRPDSGPGTDFCNVNVFQRPRAIRGATVAQQCQVQLSVCQVSEACHLGNNSMTISTGRNLYHYGFVKICHRPQTAPISAAEIALLCLMTLASAKPIMVTFGTNQGPIEPPETTSKPIPRTLDNRNPAPVSEQPDDVPNSQTYRPPVPHQYRNKIYAQRPPPTLILGTPIDRKFTPEVNKYDAYKKQGRVVGVEYTGPHVFEKQEYEVLEEKRARPVWYPRPHYQQVQPQQQQQQQQKAVPEIGIVYSAGVRYYVPQIVYVQPRQEEEQENSVYDHKDEKLYYRKGGQQPHLHHEINLVAHASDIAYLITPKSPQI</sequence>
<evidence type="ECO:0000256" key="1">
    <source>
        <dbReference type="SAM" id="MobiDB-lite"/>
    </source>
</evidence>
<accession>A0A8J6H9P2</accession>
<dbReference type="EMBL" id="JABDTM020027788">
    <property type="protein sequence ID" value="KAH0809987.1"/>
    <property type="molecule type" value="Genomic_DNA"/>
</dbReference>
<evidence type="ECO:0000313" key="3">
    <source>
        <dbReference type="Proteomes" id="UP000719412"/>
    </source>
</evidence>
<dbReference type="Proteomes" id="UP000719412">
    <property type="component" value="Unassembled WGS sequence"/>
</dbReference>
<reference evidence="2" key="1">
    <citation type="journal article" date="2020" name="J Insects Food Feed">
        <title>The yellow mealworm (Tenebrio molitor) genome: a resource for the emerging insects as food and feed industry.</title>
        <authorList>
            <person name="Eriksson T."/>
            <person name="Andere A."/>
            <person name="Kelstrup H."/>
            <person name="Emery V."/>
            <person name="Picard C."/>
        </authorList>
    </citation>
    <scope>NUCLEOTIDE SEQUENCE</scope>
    <source>
        <strain evidence="2">Stoneville</strain>
        <tissue evidence="2">Whole head</tissue>
    </source>
</reference>
<reference evidence="2" key="2">
    <citation type="submission" date="2021-08" db="EMBL/GenBank/DDBJ databases">
        <authorList>
            <person name="Eriksson T."/>
        </authorList>
    </citation>
    <scope>NUCLEOTIDE SEQUENCE</scope>
    <source>
        <strain evidence="2">Stoneville</strain>
        <tissue evidence="2">Whole head</tissue>
    </source>
</reference>